<comment type="caution">
    <text evidence="7">The sequence shown here is derived from an EMBL/GenBank/DDBJ whole genome shotgun (WGS) entry which is preliminary data.</text>
</comment>
<dbReference type="Proteomes" id="UP000005341">
    <property type="component" value="Unassembled WGS sequence"/>
</dbReference>
<proteinExistence type="predicted"/>
<dbReference type="RefSeq" id="WP_005609074.1">
    <property type="nucleotide sequence ID" value="NZ_ADOG01000036.1"/>
</dbReference>
<gene>
    <name evidence="7" type="ORF">appser6_18380</name>
</gene>
<dbReference type="InterPro" id="IPR004496">
    <property type="entry name" value="NapF"/>
</dbReference>
<dbReference type="InterPro" id="IPR017900">
    <property type="entry name" value="4Fe4S_Fe_S_CS"/>
</dbReference>
<protein>
    <submittedName>
        <fullName evidence="7">Ferredoxin</fullName>
    </submittedName>
</protein>
<reference evidence="7 8" key="1">
    <citation type="journal article" date="2010" name="J. Bacteriol.">
        <title>Comparative genomic characterization of Actinobacillus pleuropneumoniae.</title>
        <authorList>
            <person name="Xu Z."/>
            <person name="Chen X."/>
            <person name="Li L."/>
            <person name="Li T."/>
            <person name="Wang S."/>
            <person name="Chen H."/>
            <person name="Zhou R."/>
        </authorList>
    </citation>
    <scope>NUCLEOTIDE SEQUENCE [LARGE SCALE GENOMIC DNA]</scope>
    <source>
        <strain evidence="7 8">Femo</strain>
    </source>
</reference>
<dbReference type="Pfam" id="PF12838">
    <property type="entry name" value="Fer4_7"/>
    <property type="match status" value="1"/>
</dbReference>
<keyword evidence="1" id="KW-0004">4Fe-4S</keyword>
<accession>A0A828PI28</accession>
<dbReference type="PANTHER" id="PTHR24960">
    <property type="entry name" value="PHOTOSYSTEM I IRON-SULFUR CENTER-RELATED"/>
    <property type="match status" value="1"/>
</dbReference>
<dbReference type="GO" id="GO:0051539">
    <property type="term" value="F:4 iron, 4 sulfur cluster binding"/>
    <property type="evidence" value="ECO:0007669"/>
    <property type="project" value="UniProtKB-KW"/>
</dbReference>
<evidence type="ECO:0000256" key="4">
    <source>
        <dbReference type="ARBA" id="ARBA00023004"/>
    </source>
</evidence>
<keyword evidence="5" id="KW-0411">Iron-sulfur</keyword>
<dbReference type="PROSITE" id="PS00198">
    <property type="entry name" value="4FE4S_FER_1"/>
    <property type="match status" value="1"/>
</dbReference>
<dbReference type="EMBL" id="ADOG01000036">
    <property type="protein sequence ID" value="EFM91248.1"/>
    <property type="molecule type" value="Genomic_DNA"/>
</dbReference>
<feature type="domain" description="4Fe-4S ferredoxin-type" evidence="6">
    <location>
        <begin position="76"/>
        <end position="107"/>
    </location>
</feature>
<dbReference type="InterPro" id="IPR050157">
    <property type="entry name" value="PSI_iron-sulfur_center"/>
</dbReference>
<evidence type="ECO:0000313" key="7">
    <source>
        <dbReference type="EMBL" id="EFM91248.1"/>
    </source>
</evidence>
<keyword evidence="2" id="KW-0479">Metal-binding</keyword>
<evidence type="ECO:0000313" key="8">
    <source>
        <dbReference type="Proteomes" id="UP000005341"/>
    </source>
</evidence>
<dbReference type="GO" id="GO:0046872">
    <property type="term" value="F:metal ion binding"/>
    <property type="evidence" value="ECO:0007669"/>
    <property type="project" value="UniProtKB-KW"/>
</dbReference>
<keyword evidence="3" id="KW-0677">Repeat</keyword>
<feature type="domain" description="4Fe-4S ferredoxin-type" evidence="6">
    <location>
        <begin position="142"/>
        <end position="169"/>
    </location>
</feature>
<dbReference type="InterPro" id="IPR017896">
    <property type="entry name" value="4Fe4S_Fe-S-bd"/>
</dbReference>
<name>A0A828PI28_ACTPL</name>
<evidence type="ECO:0000256" key="2">
    <source>
        <dbReference type="ARBA" id="ARBA00022723"/>
    </source>
</evidence>
<dbReference type="AlphaFoldDB" id="A0A828PI28"/>
<evidence type="ECO:0000256" key="3">
    <source>
        <dbReference type="ARBA" id="ARBA00022737"/>
    </source>
</evidence>
<dbReference type="SUPFAM" id="SSF54862">
    <property type="entry name" value="4Fe-4S ferredoxins"/>
    <property type="match status" value="1"/>
</dbReference>
<sequence length="169" mass="18639">MLGRNKLTLPELTPRVFSRRELFTGFLRQTQSHQEQTRVENRPPFAAPEHLFSVACDGCSKCVTACPVGVIDIRRQQAVLDLTFSACTLCGKCAENCPTQALHLSFKRDTELRPQFSTACLQTKGQPCDSCIQSCPQQAISPELTINHDLCNGCGECKQACFMAAVSLK</sequence>
<evidence type="ECO:0000256" key="5">
    <source>
        <dbReference type="ARBA" id="ARBA00023014"/>
    </source>
</evidence>
<keyword evidence="4" id="KW-0408">Iron</keyword>
<dbReference type="NCBIfam" id="TIGR00402">
    <property type="entry name" value="napF"/>
    <property type="match status" value="1"/>
</dbReference>
<dbReference type="PROSITE" id="PS51379">
    <property type="entry name" value="4FE4S_FER_2"/>
    <property type="match status" value="3"/>
</dbReference>
<feature type="domain" description="4Fe-4S ferredoxin-type" evidence="6">
    <location>
        <begin position="46"/>
        <end position="75"/>
    </location>
</feature>
<evidence type="ECO:0000256" key="1">
    <source>
        <dbReference type="ARBA" id="ARBA00022485"/>
    </source>
</evidence>
<dbReference type="Pfam" id="PF00037">
    <property type="entry name" value="Fer4"/>
    <property type="match status" value="1"/>
</dbReference>
<dbReference type="PANTHER" id="PTHR24960:SF79">
    <property type="entry name" value="PHOTOSYSTEM I IRON-SULFUR CENTER"/>
    <property type="match status" value="1"/>
</dbReference>
<dbReference type="Gene3D" id="3.30.70.20">
    <property type="match status" value="2"/>
</dbReference>
<organism evidence="7 8">
    <name type="scientific">Actinobacillus pleuropneumoniae serovar 6 str. Femo</name>
    <dbReference type="NCBI Taxonomy" id="754256"/>
    <lineage>
        <taxon>Bacteria</taxon>
        <taxon>Pseudomonadati</taxon>
        <taxon>Pseudomonadota</taxon>
        <taxon>Gammaproteobacteria</taxon>
        <taxon>Pasteurellales</taxon>
        <taxon>Pasteurellaceae</taxon>
        <taxon>Actinobacillus</taxon>
    </lineage>
</organism>
<evidence type="ECO:0000259" key="6">
    <source>
        <dbReference type="PROSITE" id="PS51379"/>
    </source>
</evidence>